<evidence type="ECO:0000256" key="9">
    <source>
        <dbReference type="ARBA" id="ARBA00022927"/>
    </source>
</evidence>
<evidence type="ECO:0000256" key="10">
    <source>
        <dbReference type="ARBA" id="ARBA00022989"/>
    </source>
</evidence>
<dbReference type="InterPro" id="IPR003849">
    <property type="entry name" value="Preprotein_translocase_YajC"/>
</dbReference>
<evidence type="ECO:0000313" key="14">
    <source>
        <dbReference type="EMBL" id="BAK84974.1"/>
    </source>
</evidence>
<evidence type="ECO:0000256" key="5">
    <source>
        <dbReference type="ARBA" id="ARBA00014962"/>
    </source>
</evidence>
<comment type="subunit">
    <text evidence="4">Part of the SecDF-YidC-YajC translocase complex. The SecDF-YidC-YajC translocase forms a supercomplex with SecYEG, called the holo-translocon (HTL).</text>
</comment>
<evidence type="ECO:0000256" key="3">
    <source>
        <dbReference type="ARBA" id="ARBA00006742"/>
    </source>
</evidence>
<keyword evidence="9" id="KW-0653">Protein transport</keyword>
<feature type="transmembrane region" description="Helical" evidence="13">
    <location>
        <begin position="29"/>
        <end position="48"/>
    </location>
</feature>
<dbReference type="Pfam" id="PF02699">
    <property type="entry name" value="YajC"/>
    <property type="match status" value="1"/>
</dbReference>
<dbReference type="PRINTS" id="PR01853">
    <property type="entry name" value="YAJCTRNLCASE"/>
</dbReference>
<evidence type="ECO:0000256" key="11">
    <source>
        <dbReference type="ARBA" id="ARBA00023010"/>
    </source>
</evidence>
<dbReference type="GO" id="GO:0005886">
    <property type="term" value="C:plasma membrane"/>
    <property type="evidence" value="ECO:0007669"/>
    <property type="project" value="UniProtKB-SubCell"/>
</dbReference>
<dbReference type="HOGENOM" id="CLU_116157_2_0_5"/>
<proteinExistence type="inferred from homology"/>
<evidence type="ECO:0000256" key="12">
    <source>
        <dbReference type="ARBA" id="ARBA00023136"/>
    </source>
</evidence>
<dbReference type="PATRIC" id="fig|634177.7.peg.2860"/>
<dbReference type="EMBL" id="AP012159">
    <property type="protein sequence ID" value="BAK84974.1"/>
    <property type="molecule type" value="Genomic_DNA"/>
</dbReference>
<accession>G2I2J5</accession>
<evidence type="ECO:0000256" key="7">
    <source>
        <dbReference type="ARBA" id="ARBA00022475"/>
    </source>
</evidence>
<comment type="subcellular location">
    <subcellularLocation>
        <location evidence="2">Cell membrane</location>
        <topology evidence="2">Single-pass membrane protein</topology>
    </subcellularLocation>
</comment>
<dbReference type="PANTHER" id="PTHR33909">
    <property type="entry name" value="SEC TRANSLOCON ACCESSORY COMPLEX SUBUNIT YAJC"/>
    <property type="match status" value="1"/>
</dbReference>
<protein>
    <recommendedName>
        <fullName evidence="5">Sec translocon accessory complex subunit YajC</fullName>
    </recommendedName>
</protein>
<keyword evidence="12 13" id="KW-0472">Membrane</keyword>
<gene>
    <name evidence="14" type="ordered locus">GLX_25620</name>
</gene>
<dbReference type="PANTHER" id="PTHR33909:SF1">
    <property type="entry name" value="SEC TRANSLOCON ACCESSORY COMPLEX SUBUNIT YAJC"/>
    <property type="match status" value="1"/>
</dbReference>
<reference evidence="15" key="1">
    <citation type="journal article" date="2011" name="J. Bacteriol.">
        <title>Complete genome sequence of NBRC 3288, a unique cellulose-nonproducing strain of Gluconacetobacter xylinus isolated from vinegar.</title>
        <authorList>
            <person name="Ogino H."/>
            <person name="Azuma Y."/>
            <person name="Hosoyama A."/>
            <person name="Nakazawa H."/>
            <person name="Matsutani M."/>
            <person name="Hasegawa A."/>
            <person name="Otsuyama K."/>
            <person name="Matsushita K."/>
            <person name="Fujita N."/>
            <person name="Shirai M."/>
        </authorList>
    </citation>
    <scope>NUCLEOTIDE SEQUENCE [LARGE SCALE GENOMIC DNA]</scope>
    <source>
        <strain evidence="15">NBRC 3288 / BCRC 11682 / LMG 1693</strain>
    </source>
</reference>
<keyword evidence="11" id="KW-0811">Translocation</keyword>
<sequence length="131" mass="13800">MAMSSIFNDLLTTPAHAQAAGGGLLSGDGIMAVLPYVAMFVIFYFLLIRPQQVKQKQLRGQLASLRRGDRVLTAGGIIGVVQKVQAESNEVEVEIAQGVRVTVLRDTIGSVITSASTPANDSTAKSADKNA</sequence>
<dbReference type="NCBIfam" id="TIGR00739">
    <property type="entry name" value="yajC"/>
    <property type="match status" value="1"/>
</dbReference>
<evidence type="ECO:0000313" key="15">
    <source>
        <dbReference type="Proteomes" id="UP000009044"/>
    </source>
</evidence>
<evidence type="ECO:0000256" key="13">
    <source>
        <dbReference type="SAM" id="Phobius"/>
    </source>
</evidence>
<dbReference type="GO" id="GO:0015031">
    <property type="term" value="P:protein transport"/>
    <property type="evidence" value="ECO:0007669"/>
    <property type="project" value="UniProtKB-KW"/>
</dbReference>
<keyword evidence="8 13" id="KW-0812">Transmembrane</keyword>
<dbReference type="KEGG" id="gxy:GLX_25620"/>
<comment type="similarity">
    <text evidence="3">Belongs to the YajC family.</text>
</comment>
<evidence type="ECO:0000256" key="6">
    <source>
        <dbReference type="ARBA" id="ARBA00022448"/>
    </source>
</evidence>
<keyword evidence="10 13" id="KW-1133">Transmembrane helix</keyword>
<evidence type="ECO:0000256" key="4">
    <source>
        <dbReference type="ARBA" id="ARBA00011718"/>
    </source>
</evidence>
<evidence type="ECO:0000256" key="8">
    <source>
        <dbReference type="ARBA" id="ARBA00022692"/>
    </source>
</evidence>
<dbReference type="AlphaFoldDB" id="G2I2J5"/>
<evidence type="ECO:0000256" key="2">
    <source>
        <dbReference type="ARBA" id="ARBA00004162"/>
    </source>
</evidence>
<name>G2I2J5_KOMMN</name>
<keyword evidence="6" id="KW-0813">Transport</keyword>
<evidence type="ECO:0000256" key="1">
    <source>
        <dbReference type="ARBA" id="ARBA00002061"/>
    </source>
</evidence>
<comment type="function">
    <text evidence="1">The SecYEG-SecDF-YajC-YidC holo-translocon (HTL) protein secretase/insertase is a supercomplex required for protein secretion, insertion of proteins into membranes, and assembly of membrane protein complexes. While the SecYEG complex is essential for assembly of a number of proteins and complexes, the SecDF-YajC-YidC subcomplex facilitates these functions.</text>
</comment>
<keyword evidence="7" id="KW-1003">Cell membrane</keyword>
<dbReference type="Proteomes" id="UP000009044">
    <property type="component" value="Chromosome"/>
</dbReference>
<dbReference type="eggNOG" id="COG1862">
    <property type="taxonomic scope" value="Bacteria"/>
</dbReference>
<dbReference type="STRING" id="634177.GLX_25620"/>
<organism evidence="14 15">
    <name type="scientific">Komagataeibacter medellinensis (strain NBRC 3288 / BCRC 11682 / LMG 1693 / Kondo 51)</name>
    <name type="common">Gluconacetobacter medellinensis</name>
    <dbReference type="NCBI Taxonomy" id="634177"/>
    <lineage>
        <taxon>Bacteria</taxon>
        <taxon>Pseudomonadati</taxon>
        <taxon>Pseudomonadota</taxon>
        <taxon>Alphaproteobacteria</taxon>
        <taxon>Acetobacterales</taxon>
        <taxon>Acetobacteraceae</taxon>
        <taxon>Komagataeibacter</taxon>
    </lineage>
</organism>
<dbReference type="SMART" id="SM01323">
    <property type="entry name" value="YajC"/>
    <property type="match status" value="1"/>
</dbReference>